<keyword evidence="5" id="KW-0698">rRNA processing</keyword>
<feature type="compositionally biased region" description="Polar residues" evidence="9">
    <location>
        <begin position="258"/>
        <end position="267"/>
    </location>
</feature>
<dbReference type="AlphaFoldDB" id="A0A507DF45"/>
<dbReference type="InterPro" id="IPR050786">
    <property type="entry name" value="EFG1_rRNA-proc"/>
</dbReference>
<accession>A0A507DF45</accession>
<dbReference type="GO" id="GO:0000462">
    <property type="term" value="P:maturation of SSU-rRNA from tricistronic rRNA transcript (SSU-rRNA, 5.8S rRNA, LSU-rRNA)"/>
    <property type="evidence" value="ECO:0007669"/>
    <property type="project" value="TreeGrafter"/>
</dbReference>
<comment type="similarity">
    <text evidence="2">Belongs to the EFG1 family.</text>
</comment>
<dbReference type="InterPro" id="IPR019310">
    <property type="entry name" value="Efg1"/>
</dbReference>
<evidence type="ECO:0000313" key="10">
    <source>
        <dbReference type="EMBL" id="TPX50312.1"/>
    </source>
</evidence>
<keyword evidence="6 8" id="KW-0175">Coiled coil</keyword>
<comment type="caution">
    <text evidence="10">The sequence shown here is derived from an EMBL/GenBank/DDBJ whole genome shotgun (WGS) entry which is preliminary data.</text>
</comment>
<dbReference type="STRING" id="286115.A0A507DF45"/>
<keyword evidence="7" id="KW-0539">Nucleus</keyword>
<reference evidence="10 11" key="1">
    <citation type="journal article" date="2019" name="Sci. Rep.">
        <title>Comparative genomics of chytrid fungi reveal insights into the obligate biotrophic and pathogenic lifestyle of Synchytrium endobioticum.</title>
        <authorList>
            <person name="van de Vossenberg B.T.L.H."/>
            <person name="Warris S."/>
            <person name="Nguyen H.D.T."/>
            <person name="van Gent-Pelzer M.P.E."/>
            <person name="Joly D.L."/>
            <person name="van de Geest H.C."/>
            <person name="Bonants P.J.M."/>
            <person name="Smith D.S."/>
            <person name="Levesque C.A."/>
            <person name="van der Lee T.A.J."/>
        </authorList>
    </citation>
    <scope>NUCLEOTIDE SEQUENCE [LARGE SCALE GENOMIC DNA]</scope>
    <source>
        <strain evidence="10 11">MB42</strain>
    </source>
</reference>
<dbReference type="Proteomes" id="UP000317494">
    <property type="component" value="Unassembled WGS sequence"/>
</dbReference>
<evidence type="ECO:0000256" key="7">
    <source>
        <dbReference type="ARBA" id="ARBA00023242"/>
    </source>
</evidence>
<sequence>MPGLKMKKRRGTEQGYTPYSGSKKMKKEIKKISFLLDKKDDLTATNRQELERKLRALTLQLTELEQGRRAAKLKDKYKYVRFVEQKKAARKLNQIKRDISALTPSSPEYARKSLELRRYEIAKTYISAFPQDAKYVALFPAGQEAEVQDMSHSDVARDTKLKKTDLIRMRVWDLCKVAVEEGRGDTLVLHTRDLKDNKSEDSADVTDLESLEPPAPSFSGNQKDTKFKKKKSSSILDSQKGPLPQPMEIADDFFLSADTENPVSFSDHTGEVEAKEVVKKLSQNNVSPEPPLQKKHKKSKVDDDSRLSSAVVKERKKKVKQ</sequence>
<evidence type="ECO:0000256" key="5">
    <source>
        <dbReference type="ARBA" id="ARBA00022552"/>
    </source>
</evidence>
<dbReference type="GO" id="GO:0005730">
    <property type="term" value="C:nucleolus"/>
    <property type="evidence" value="ECO:0007669"/>
    <property type="project" value="UniProtKB-SubCell"/>
</dbReference>
<dbReference type="PANTHER" id="PTHR33911:SF1">
    <property type="entry name" value="RRNA-PROCESSING PROTEIN EFG1"/>
    <property type="match status" value="1"/>
</dbReference>
<name>A0A507DF45_9FUNG</name>
<dbReference type="PANTHER" id="PTHR33911">
    <property type="entry name" value="RRNA-PROCESSING PROTEIN EFG1"/>
    <property type="match status" value="1"/>
</dbReference>
<feature type="region of interest" description="Disordered" evidence="9">
    <location>
        <begin position="1"/>
        <end position="22"/>
    </location>
</feature>
<evidence type="ECO:0000256" key="9">
    <source>
        <dbReference type="SAM" id="MobiDB-lite"/>
    </source>
</evidence>
<dbReference type="Pfam" id="PF10153">
    <property type="entry name" value="Efg1"/>
    <property type="match status" value="1"/>
</dbReference>
<evidence type="ECO:0000256" key="2">
    <source>
        <dbReference type="ARBA" id="ARBA00006916"/>
    </source>
</evidence>
<evidence type="ECO:0000256" key="6">
    <source>
        <dbReference type="ARBA" id="ARBA00023054"/>
    </source>
</evidence>
<comment type="subcellular location">
    <subcellularLocation>
        <location evidence="1">Nucleus</location>
        <location evidence="1">Nucleolus</location>
    </subcellularLocation>
</comment>
<dbReference type="EMBL" id="QEAN01000069">
    <property type="protein sequence ID" value="TPX50312.1"/>
    <property type="molecule type" value="Genomic_DNA"/>
</dbReference>
<dbReference type="VEuPathDB" id="FungiDB:SeMB42_g02305"/>
<dbReference type="GO" id="GO:0030688">
    <property type="term" value="C:preribosome, small subunit precursor"/>
    <property type="evidence" value="ECO:0007669"/>
    <property type="project" value="TreeGrafter"/>
</dbReference>
<organism evidence="10 11">
    <name type="scientific">Synchytrium endobioticum</name>
    <dbReference type="NCBI Taxonomy" id="286115"/>
    <lineage>
        <taxon>Eukaryota</taxon>
        <taxon>Fungi</taxon>
        <taxon>Fungi incertae sedis</taxon>
        <taxon>Chytridiomycota</taxon>
        <taxon>Chytridiomycota incertae sedis</taxon>
        <taxon>Chytridiomycetes</taxon>
        <taxon>Synchytriales</taxon>
        <taxon>Synchytriaceae</taxon>
        <taxon>Synchytrium</taxon>
    </lineage>
</organism>
<keyword evidence="11" id="KW-1185">Reference proteome</keyword>
<evidence type="ECO:0000256" key="4">
    <source>
        <dbReference type="ARBA" id="ARBA00019827"/>
    </source>
</evidence>
<evidence type="ECO:0000256" key="3">
    <source>
        <dbReference type="ARBA" id="ARBA00018689"/>
    </source>
</evidence>
<protein>
    <recommendedName>
        <fullName evidence="3">rRNA-processing protein EFG1</fullName>
    </recommendedName>
    <alternativeName>
        <fullName evidence="4">rRNA-processing protein efg1</fullName>
    </alternativeName>
</protein>
<gene>
    <name evidence="10" type="ORF">SeMB42_g02305</name>
</gene>
<evidence type="ECO:0000313" key="11">
    <source>
        <dbReference type="Proteomes" id="UP000317494"/>
    </source>
</evidence>
<feature type="region of interest" description="Disordered" evidence="9">
    <location>
        <begin position="196"/>
        <end position="321"/>
    </location>
</feature>
<proteinExistence type="inferred from homology"/>
<feature type="compositionally biased region" description="Basic and acidic residues" evidence="9">
    <location>
        <begin position="268"/>
        <end position="279"/>
    </location>
</feature>
<feature type="compositionally biased region" description="Basic residues" evidence="9">
    <location>
        <begin position="1"/>
        <end position="10"/>
    </location>
</feature>
<feature type="coiled-coil region" evidence="8">
    <location>
        <begin position="47"/>
        <end position="74"/>
    </location>
</feature>
<evidence type="ECO:0000256" key="1">
    <source>
        <dbReference type="ARBA" id="ARBA00004604"/>
    </source>
</evidence>
<evidence type="ECO:0000256" key="8">
    <source>
        <dbReference type="SAM" id="Coils"/>
    </source>
</evidence>